<dbReference type="EMBL" id="MGDD01000269">
    <property type="protein sequence ID" value="OGL43504.1"/>
    <property type="molecule type" value="Genomic_DNA"/>
</dbReference>
<protein>
    <submittedName>
        <fullName evidence="2">Uncharacterized protein</fullName>
    </submittedName>
</protein>
<sequence length="103" mass="12057">MSDLINFTSRISPHVKKISSTKKQNRDMNQKKFAADLYEILDNEEKDENSQRPPFQDMNTKQNKKNVKIHAKESQKPKRTVTAYQLILPFGADEEDHQINIQI</sequence>
<name>A0A1F7RR66_9BACT</name>
<evidence type="ECO:0000256" key="1">
    <source>
        <dbReference type="SAM" id="MobiDB-lite"/>
    </source>
</evidence>
<comment type="caution">
    <text evidence="2">The sequence shown here is derived from an EMBL/GenBank/DDBJ whole genome shotgun (WGS) entry which is preliminary data.</text>
</comment>
<evidence type="ECO:0000313" key="2">
    <source>
        <dbReference type="EMBL" id="OGL43504.1"/>
    </source>
</evidence>
<organism evidence="2 3">
    <name type="scientific">Candidatus Schekmanbacteria bacterium RBG_13_48_7</name>
    <dbReference type="NCBI Taxonomy" id="1817878"/>
    <lineage>
        <taxon>Bacteria</taxon>
        <taxon>Candidatus Schekmaniibacteriota</taxon>
    </lineage>
</organism>
<dbReference type="AlphaFoldDB" id="A0A1F7RR66"/>
<gene>
    <name evidence="2" type="ORF">A2161_10800</name>
</gene>
<proteinExistence type="predicted"/>
<accession>A0A1F7RR66</accession>
<dbReference type="Proteomes" id="UP000179266">
    <property type="component" value="Unassembled WGS sequence"/>
</dbReference>
<reference evidence="2 3" key="1">
    <citation type="journal article" date="2016" name="Nat. Commun.">
        <title>Thousands of microbial genomes shed light on interconnected biogeochemical processes in an aquifer system.</title>
        <authorList>
            <person name="Anantharaman K."/>
            <person name="Brown C.T."/>
            <person name="Hug L.A."/>
            <person name="Sharon I."/>
            <person name="Castelle C.J."/>
            <person name="Probst A.J."/>
            <person name="Thomas B.C."/>
            <person name="Singh A."/>
            <person name="Wilkins M.J."/>
            <person name="Karaoz U."/>
            <person name="Brodie E.L."/>
            <person name="Williams K.H."/>
            <person name="Hubbard S.S."/>
            <person name="Banfield J.F."/>
        </authorList>
    </citation>
    <scope>NUCLEOTIDE SEQUENCE [LARGE SCALE GENOMIC DNA]</scope>
</reference>
<feature type="region of interest" description="Disordered" evidence="1">
    <location>
        <begin position="43"/>
        <end position="76"/>
    </location>
</feature>
<evidence type="ECO:0000313" key="3">
    <source>
        <dbReference type="Proteomes" id="UP000179266"/>
    </source>
</evidence>
<feature type="compositionally biased region" description="Polar residues" evidence="1">
    <location>
        <begin position="51"/>
        <end position="61"/>
    </location>
</feature>